<dbReference type="InterPro" id="IPR050595">
    <property type="entry name" value="Bact_response_regulator"/>
</dbReference>
<dbReference type="PROSITE" id="PS50110">
    <property type="entry name" value="RESPONSE_REGULATORY"/>
    <property type="match status" value="1"/>
</dbReference>
<feature type="modified residue" description="4-aspartylphosphate" evidence="2">
    <location>
        <position position="54"/>
    </location>
</feature>
<dbReference type="Proteomes" id="UP001139353">
    <property type="component" value="Unassembled WGS sequence"/>
</dbReference>
<comment type="caution">
    <text evidence="5">The sequence shown here is derived from an EMBL/GenBank/DDBJ whole genome shotgun (WGS) entry which is preliminary data.</text>
</comment>
<dbReference type="SMART" id="SM00448">
    <property type="entry name" value="REC"/>
    <property type="match status" value="1"/>
</dbReference>
<dbReference type="Gene3D" id="3.40.50.2300">
    <property type="match status" value="1"/>
</dbReference>
<dbReference type="PANTHER" id="PTHR44591">
    <property type="entry name" value="STRESS RESPONSE REGULATOR PROTEIN 1"/>
    <property type="match status" value="1"/>
</dbReference>
<organism evidence="5 6">
    <name type="scientific">Scleromatobacter humisilvae</name>
    <dbReference type="NCBI Taxonomy" id="2897159"/>
    <lineage>
        <taxon>Bacteria</taxon>
        <taxon>Pseudomonadati</taxon>
        <taxon>Pseudomonadota</taxon>
        <taxon>Betaproteobacteria</taxon>
        <taxon>Burkholderiales</taxon>
        <taxon>Sphaerotilaceae</taxon>
        <taxon>Scleromatobacter</taxon>
    </lineage>
</organism>
<name>A0A9X2BYU2_9BURK</name>
<proteinExistence type="predicted"/>
<protein>
    <submittedName>
        <fullName evidence="5">Response regulator</fullName>
    </submittedName>
</protein>
<dbReference type="EMBL" id="JAJLJH010000001">
    <property type="protein sequence ID" value="MCK9684586.1"/>
    <property type="molecule type" value="Genomic_DNA"/>
</dbReference>
<dbReference type="InterPro" id="IPR011006">
    <property type="entry name" value="CheY-like_superfamily"/>
</dbReference>
<dbReference type="InterPro" id="IPR036388">
    <property type="entry name" value="WH-like_DNA-bd_sf"/>
</dbReference>
<dbReference type="RefSeq" id="WP_275680612.1">
    <property type="nucleotide sequence ID" value="NZ_JAJLJH010000001.1"/>
</dbReference>
<dbReference type="Pfam" id="PF00072">
    <property type="entry name" value="Response_reg"/>
    <property type="match status" value="1"/>
</dbReference>
<keyword evidence="6" id="KW-1185">Reference proteome</keyword>
<evidence type="ECO:0000256" key="2">
    <source>
        <dbReference type="PROSITE-ProRule" id="PRU00169"/>
    </source>
</evidence>
<evidence type="ECO:0000259" key="4">
    <source>
        <dbReference type="PROSITE" id="PS50110"/>
    </source>
</evidence>
<evidence type="ECO:0000313" key="6">
    <source>
        <dbReference type="Proteomes" id="UP001139353"/>
    </source>
</evidence>
<dbReference type="InterPro" id="IPR008327">
    <property type="entry name" value="Sig_transdc_resp-reg_antiterm"/>
</dbReference>
<dbReference type="InterPro" id="IPR001789">
    <property type="entry name" value="Sig_transdc_resp-reg_receiver"/>
</dbReference>
<feature type="domain" description="Response regulatory" evidence="4">
    <location>
        <begin position="5"/>
        <end position="118"/>
    </location>
</feature>
<reference evidence="5" key="1">
    <citation type="submission" date="2021-11" db="EMBL/GenBank/DDBJ databases">
        <title>BS-T2-15 a new species belonging to the Comamonadaceae family isolated from the soil of a French oak forest.</title>
        <authorList>
            <person name="Mieszkin S."/>
            <person name="Alain K."/>
        </authorList>
    </citation>
    <scope>NUCLEOTIDE SEQUENCE</scope>
    <source>
        <strain evidence="5">BS-T2-15</strain>
    </source>
</reference>
<evidence type="ECO:0000313" key="5">
    <source>
        <dbReference type="EMBL" id="MCK9684586.1"/>
    </source>
</evidence>
<dbReference type="SUPFAM" id="SSF52172">
    <property type="entry name" value="CheY-like"/>
    <property type="match status" value="1"/>
</dbReference>
<dbReference type="PANTHER" id="PTHR44591:SF3">
    <property type="entry name" value="RESPONSE REGULATORY DOMAIN-CONTAINING PROTEIN"/>
    <property type="match status" value="1"/>
</dbReference>
<keyword evidence="1 2" id="KW-0597">Phosphoprotein</keyword>
<accession>A0A9X2BYU2</accession>
<sequence length="231" mass="24438">MSKGKILVVDDDRLVLATVTHGLAKAGYEIIDADNGDDAILLARQHRPDLALLDIRMEGMSGFDVAAYLRESLQTPFMFLSAFADDATVAQVKALGAVAYLVKPLDIAQIVPTVEAALVTARARRASALTPAPAPHVAPEHIRPDPFAPTSGFGALHEPSASPVTAPNNTPDPLADSVAVAVGVLMHRYSLSRREALARLNRMASADGLLLKAEAERLLDAVELLARPGNA</sequence>
<dbReference type="AlphaFoldDB" id="A0A9X2BYU2"/>
<feature type="region of interest" description="Disordered" evidence="3">
    <location>
        <begin position="148"/>
        <end position="170"/>
    </location>
</feature>
<dbReference type="Gene3D" id="1.10.10.10">
    <property type="entry name" value="Winged helix-like DNA-binding domain superfamily/Winged helix DNA-binding domain"/>
    <property type="match status" value="1"/>
</dbReference>
<evidence type="ECO:0000256" key="1">
    <source>
        <dbReference type="ARBA" id="ARBA00022553"/>
    </source>
</evidence>
<dbReference type="GO" id="GO:0000160">
    <property type="term" value="P:phosphorelay signal transduction system"/>
    <property type="evidence" value="ECO:0007669"/>
    <property type="project" value="InterPro"/>
</dbReference>
<gene>
    <name evidence="5" type="ORF">LPC04_02570</name>
</gene>
<dbReference type="PIRSF" id="PIRSF036382">
    <property type="entry name" value="RR_antiterm"/>
    <property type="match status" value="1"/>
</dbReference>
<evidence type="ECO:0000256" key="3">
    <source>
        <dbReference type="SAM" id="MobiDB-lite"/>
    </source>
</evidence>